<dbReference type="PANTHER" id="PTHR10492">
    <property type="match status" value="1"/>
</dbReference>
<evidence type="ECO:0000313" key="3">
    <source>
        <dbReference type="Proteomes" id="UP000789901"/>
    </source>
</evidence>
<dbReference type="EMBL" id="CAJVQB010122092">
    <property type="protein sequence ID" value="CAG8853283.1"/>
    <property type="molecule type" value="Genomic_DNA"/>
</dbReference>
<keyword evidence="3" id="KW-1185">Reference proteome</keyword>
<proteinExistence type="predicted"/>
<evidence type="ECO:0000259" key="1">
    <source>
        <dbReference type="Pfam" id="PF21530"/>
    </source>
</evidence>
<dbReference type="InterPro" id="IPR049163">
    <property type="entry name" value="Pif1-like_2B_dom"/>
</dbReference>
<gene>
    <name evidence="2" type="ORF">GMARGA_LOCUS42104</name>
</gene>
<dbReference type="PANTHER" id="PTHR10492:SF57">
    <property type="entry name" value="ATP-DEPENDENT DNA HELICASE"/>
    <property type="match status" value="1"/>
</dbReference>
<dbReference type="Pfam" id="PF21530">
    <property type="entry name" value="Pif1_2B_dom"/>
    <property type="match status" value="1"/>
</dbReference>
<sequence length="168" mass="18986">VENINQKILNMFPGNQYTYFSVDEAIIKEGADCNTIYSTKFLNTLNHNGMPLLKLNLKIGCPIILLRNIAPGEGLCKGTCLVVTQLANYIIEAQILYGNYAENYTFIPHITLTPSTLELPFIFKRRQFPICIAFVITINKLQGQLLKYIDLNLQTPVFTHGQLYIALS</sequence>
<reference evidence="2 3" key="1">
    <citation type="submission" date="2021-06" db="EMBL/GenBank/DDBJ databases">
        <authorList>
            <person name="Kallberg Y."/>
            <person name="Tangrot J."/>
            <person name="Rosling A."/>
        </authorList>
    </citation>
    <scope>NUCLEOTIDE SEQUENCE [LARGE SCALE GENOMIC DNA]</scope>
    <source>
        <strain evidence="2 3">120-4 pot B 10/14</strain>
    </source>
</reference>
<feature type="non-terminal residue" evidence="2">
    <location>
        <position position="1"/>
    </location>
</feature>
<dbReference type="SUPFAM" id="SSF52540">
    <property type="entry name" value="P-loop containing nucleoside triphosphate hydrolases"/>
    <property type="match status" value="1"/>
</dbReference>
<name>A0ABN7XDD5_GIGMA</name>
<protein>
    <submittedName>
        <fullName evidence="2">29410_t:CDS:1</fullName>
    </submittedName>
</protein>
<organism evidence="2 3">
    <name type="scientific">Gigaspora margarita</name>
    <dbReference type="NCBI Taxonomy" id="4874"/>
    <lineage>
        <taxon>Eukaryota</taxon>
        <taxon>Fungi</taxon>
        <taxon>Fungi incertae sedis</taxon>
        <taxon>Mucoromycota</taxon>
        <taxon>Glomeromycotina</taxon>
        <taxon>Glomeromycetes</taxon>
        <taxon>Diversisporales</taxon>
        <taxon>Gigasporaceae</taxon>
        <taxon>Gigaspora</taxon>
    </lineage>
</organism>
<dbReference type="Proteomes" id="UP000789901">
    <property type="component" value="Unassembled WGS sequence"/>
</dbReference>
<dbReference type="InterPro" id="IPR027417">
    <property type="entry name" value="P-loop_NTPase"/>
</dbReference>
<feature type="domain" description="DNA helicase Pif1-like 2B" evidence="1">
    <location>
        <begin position="40"/>
        <end position="86"/>
    </location>
</feature>
<accession>A0ABN7XDD5</accession>
<comment type="caution">
    <text evidence="2">The sequence shown here is derived from an EMBL/GenBank/DDBJ whole genome shotgun (WGS) entry which is preliminary data.</text>
</comment>
<evidence type="ECO:0000313" key="2">
    <source>
        <dbReference type="EMBL" id="CAG8853283.1"/>
    </source>
</evidence>